<evidence type="ECO:0000313" key="6">
    <source>
        <dbReference type="EMBL" id="AEE53086.1"/>
    </source>
</evidence>
<reference key="2">
    <citation type="submission" date="2011-04" db="EMBL/GenBank/DDBJ databases">
        <title>Complete sequence of chromosome of Haliscomenobacter hydrossis DSM 1100.</title>
        <authorList>
            <consortium name="US DOE Joint Genome Institute (JGI-PGF)"/>
            <person name="Lucas S."/>
            <person name="Han J."/>
            <person name="Lapidus A."/>
            <person name="Bruce D."/>
            <person name="Goodwin L."/>
            <person name="Pitluck S."/>
            <person name="Peters L."/>
            <person name="Kyrpides N."/>
            <person name="Mavromatis K."/>
            <person name="Ivanova N."/>
            <person name="Ovchinnikova G."/>
            <person name="Pagani I."/>
            <person name="Daligault H."/>
            <person name="Detter J.C."/>
            <person name="Han C."/>
            <person name="Land M."/>
            <person name="Hauser L."/>
            <person name="Markowitz V."/>
            <person name="Cheng J.-F."/>
            <person name="Hugenholtz P."/>
            <person name="Woyke T."/>
            <person name="Wu D."/>
            <person name="Verbarg S."/>
            <person name="Frueling A."/>
            <person name="Brambilla E."/>
            <person name="Klenk H.-P."/>
            <person name="Eisen J.A."/>
        </authorList>
    </citation>
    <scope>NUCLEOTIDE SEQUENCE</scope>
    <source>
        <strain>DSM 1100</strain>
    </source>
</reference>
<dbReference type="GO" id="GO:0016020">
    <property type="term" value="C:membrane"/>
    <property type="evidence" value="ECO:0007669"/>
    <property type="project" value="UniProtKB-SubCell"/>
</dbReference>
<reference evidence="6 7" key="1">
    <citation type="journal article" date="2011" name="Stand. Genomic Sci.">
        <title>Complete genome sequence of Haliscomenobacter hydrossis type strain (O).</title>
        <authorList>
            <consortium name="US DOE Joint Genome Institute (JGI-PGF)"/>
            <person name="Daligault H."/>
            <person name="Lapidus A."/>
            <person name="Zeytun A."/>
            <person name="Nolan M."/>
            <person name="Lucas S."/>
            <person name="Del Rio T.G."/>
            <person name="Tice H."/>
            <person name="Cheng J.F."/>
            <person name="Tapia R."/>
            <person name="Han C."/>
            <person name="Goodwin L."/>
            <person name="Pitluck S."/>
            <person name="Liolios K."/>
            <person name="Pagani I."/>
            <person name="Ivanova N."/>
            <person name="Huntemann M."/>
            <person name="Mavromatis K."/>
            <person name="Mikhailova N."/>
            <person name="Pati A."/>
            <person name="Chen A."/>
            <person name="Palaniappan K."/>
            <person name="Land M."/>
            <person name="Hauser L."/>
            <person name="Brambilla E.M."/>
            <person name="Rohde M."/>
            <person name="Verbarg S."/>
            <person name="Goker M."/>
            <person name="Bristow J."/>
            <person name="Eisen J.A."/>
            <person name="Markowitz V."/>
            <person name="Hugenholtz P."/>
            <person name="Kyrpides N.C."/>
            <person name="Klenk H.P."/>
            <person name="Woyke T."/>
        </authorList>
    </citation>
    <scope>NUCLEOTIDE SEQUENCE [LARGE SCALE GENOMIC DNA]</scope>
    <source>
        <strain evidence="7">ATCC 27775 / DSM 1100 / LMG 10767 / O</strain>
    </source>
</reference>
<evidence type="ECO:0000256" key="5">
    <source>
        <dbReference type="SAM" id="Phobius"/>
    </source>
</evidence>
<evidence type="ECO:0000256" key="2">
    <source>
        <dbReference type="ARBA" id="ARBA00022692"/>
    </source>
</evidence>
<proteinExistence type="predicted"/>
<accession>F4L626</accession>
<dbReference type="HOGENOM" id="CLU_126433_4_2_10"/>
<dbReference type="Pfam" id="PF13564">
    <property type="entry name" value="DoxX_2"/>
    <property type="match status" value="1"/>
</dbReference>
<evidence type="ECO:0000256" key="4">
    <source>
        <dbReference type="ARBA" id="ARBA00023136"/>
    </source>
</evidence>
<keyword evidence="7" id="KW-1185">Reference proteome</keyword>
<sequence length="112" mass="12517">MSLFKLCIFISSFFFFAYGLSYFTSSHMKSEFKRFGLERIGLLTIVLELLGAAGLLFGLRYNPILVLSSGGLALLMFFGVLVRIKSKDSLFVSLPALLLMGLNLYIFIVSIK</sequence>
<feature type="transmembrane region" description="Helical" evidence="5">
    <location>
        <begin position="36"/>
        <end position="58"/>
    </location>
</feature>
<keyword evidence="4 5" id="KW-0472">Membrane</keyword>
<name>F4L626_HALH1</name>
<feature type="transmembrane region" description="Helical" evidence="5">
    <location>
        <begin position="89"/>
        <end position="111"/>
    </location>
</feature>
<dbReference type="RefSeq" id="WP_013767621.1">
    <property type="nucleotide sequence ID" value="NC_015510.1"/>
</dbReference>
<comment type="subcellular location">
    <subcellularLocation>
        <location evidence="1">Membrane</location>
        <topology evidence="1">Multi-pass membrane protein</topology>
    </subcellularLocation>
</comment>
<dbReference type="KEGG" id="hhy:Halhy_5261"/>
<protein>
    <recommendedName>
        <fullName evidence="8">DoxX family protein</fullName>
    </recommendedName>
</protein>
<keyword evidence="2 5" id="KW-0812">Transmembrane</keyword>
<dbReference type="STRING" id="760192.Halhy_5261"/>
<evidence type="ECO:0000313" key="7">
    <source>
        <dbReference type="Proteomes" id="UP000008461"/>
    </source>
</evidence>
<dbReference type="Proteomes" id="UP000008461">
    <property type="component" value="Chromosome"/>
</dbReference>
<feature type="transmembrane region" description="Helical" evidence="5">
    <location>
        <begin position="64"/>
        <end position="82"/>
    </location>
</feature>
<gene>
    <name evidence="6" type="ordered locus">Halhy_5261</name>
</gene>
<keyword evidence="3 5" id="KW-1133">Transmembrane helix</keyword>
<evidence type="ECO:0008006" key="8">
    <source>
        <dbReference type="Google" id="ProtNLM"/>
    </source>
</evidence>
<feature type="transmembrane region" description="Helical" evidence="5">
    <location>
        <begin position="6"/>
        <end position="24"/>
    </location>
</feature>
<evidence type="ECO:0000256" key="3">
    <source>
        <dbReference type="ARBA" id="ARBA00022989"/>
    </source>
</evidence>
<evidence type="ECO:0000256" key="1">
    <source>
        <dbReference type="ARBA" id="ARBA00004141"/>
    </source>
</evidence>
<organism evidence="6 7">
    <name type="scientific">Haliscomenobacter hydrossis (strain ATCC 27775 / DSM 1100 / LMG 10767 / O)</name>
    <dbReference type="NCBI Taxonomy" id="760192"/>
    <lineage>
        <taxon>Bacteria</taxon>
        <taxon>Pseudomonadati</taxon>
        <taxon>Bacteroidota</taxon>
        <taxon>Saprospiria</taxon>
        <taxon>Saprospirales</taxon>
        <taxon>Haliscomenobacteraceae</taxon>
        <taxon>Haliscomenobacter</taxon>
    </lineage>
</organism>
<dbReference type="InterPro" id="IPR032808">
    <property type="entry name" value="DoxX"/>
</dbReference>
<dbReference type="AlphaFoldDB" id="F4L626"/>
<dbReference type="EMBL" id="CP002691">
    <property type="protein sequence ID" value="AEE53086.1"/>
    <property type="molecule type" value="Genomic_DNA"/>
</dbReference>